<dbReference type="AlphaFoldDB" id="A0A832X5R7"/>
<gene>
    <name evidence="1" type="ORF">H1016_00815</name>
</gene>
<organism evidence="1 2">
    <name type="scientific">Candidatus Naiadarchaeum limnaeum</name>
    <dbReference type="NCBI Taxonomy" id="2756139"/>
    <lineage>
        <taxon>Archaea</taxon>
        <taxon>Candidatus Undinarchaeota</taxon>
        <taxon>Candidatus Undinarchaeia</taxon>
        <taxon>Candidatus Naiadarchaeales</taxon>
        <taxon>Candidatus Naiadarchaeaceae</taxon>
        <taxon>Candidatus Naiadarchaeum</taxon>
    </lineage>
</organism>
<reference evidence="1 2" key="1">
    <citation type="journal article" name="Nat. Commun.">
        <title>Undinarchaeota illuminate DPANN phylogeny and the impact of gene transfer on archaeal evolution.</title>
        <authorList>
            <person name="Dombrowski N."/>
            <person name="Williams T.A."/>
            <person name="Sun J."/>
            <person name="Woodcroft B.J."/>
            <person name="Lee J.H."/>
            <person name="Minh B.Q."/>
            <person name="Rinke C."/>
            <person name="Spang A."/>
        </authorList>
    </citation>
    <scope>NUCLEOTIDE SEQUENCE [LARGE SCALE GENOMIC DNA]</scope>
    <source>
        <strain evidence="1">MAG_bin1129</strain>
    </source>
</reference>
<proteinExistence type="predicted"/>
<accession>A0A832X5R7</accession>
<evidence type="ECO:0000313" key="2">
    <source>
        <dbReference type="Proteomes" id="UP000646946"/>
    </source>
</evidence>
<protein>
    <submittedName>
        <fullName evidence="1">Uncharacterized protein</fullName>
    </submittedName>
</protein>
<sequence length="199" mass="22758">MLQNEVLSRNSIWTLENESSVFILRLIREGDLKKIWAVEEKIGYGKLIEKREFREYLSDTENAAIIIETNGEIVALCICEKAKRATLWGPEKIPMLQGRLVFIGITKRGMKFYPVLLSCAFSLTANEISMAWSATIKSAQEEKIKSTFMQLRNDLGIQTIFEELDTGEIEVYSYLENSTITELNKGVYGLLTKFGWRKG</sequence>
<comment type="caution">
    <text evidence="1">The sequence shown here is derived from an EMBL/GenBank/DDBJ whole genome shotgun (WGS) entry which is preliminary data.</text>
</comment>
<dbReference type="Proteomes" id="UP000646946">
    <property type="component" value="Unassembled WGS sequence"/>
</dbReference>
<dbReference type="EMBL" id="DVAB01000008">
    <property type="protein sequence ID" value="HIK00065.1"/>
    <property type="molecule type" value="Genomic_DNA"/>
</dbReference>
<evidence type="ECO:0000313" key="1">
    <source>
        <dbReference type="EMBL" id="HIK00065.1"/>
    </source>
</evidence>
<keyword evidence="2" id="KW-1185">Reference proteome</keyword>
<name>A0A832X5R7_9ARCH</name>